<gene>
    <name evidence="1" type="ORF">LMG8520_1095</name>
</gene>
<accession>A0A0V8DAL9</accession>
<evidence type="ECO:0000313" key="1">
    <source>
        <dbReference type="EMBL" id="KSU10536.1"/>
    </source>
</evidence>
<protein>
    <submittedName>
        <fullName evidence="1">Uncharacterized protein</fullName>
    </submittedName>
</protein>
<dbReference type="AlphaFoldDB" id="A0A0V8DAL9"/>
<comment type="caution">
    <text evidence="1">The sequence shown here is derived from an EMBL/GenBank/DDBJ whole genome shotgun (WGS) entry which is preliminary data.</text>
</comment>
<reference evidence="2" key="1">
    <citation type="submission" date="2015-10" db="EMBL/GenBank/DDBJ databases">
        <title>Draft Genome Sequences of 11 Lactococcus lactis subspecies cremoris strains.</title>
        <authorList>
            <person name="Wels M."/>
            <person name="Backus L."/>
            <person name="Boekhorst J."/>
            <person name="Dijkstra A."/>
            <person name="Beerthuizen M."/>
            <person name="Kelly W."/>
            <person name="Siezen R."/>
            <person name="Bachmann H."/>
            <person name="Van Hijum S."/>
        </authorList>
    </citation>
    <scope>NUCLEOTIDE SEQUENCE [LARGE SCALE GENOMIC DNA]</scope>
    <source>
        <strain evidence="2">LMG8520</strain>
    </source>
</reference>
<name>A0A0V8DAL9_LACLL</name>
<dbReference type="Proteomes" id="UP000054230">
    <property type="component" value="Unassembled WGS sequence"/>
</dbReference>
<dbReference type="EMBL" id="LKLP01000055">
    <property type="protein sequence ID" value="KSU10536.1"/>
    <property type="molecule type" value="Genomic_DNA"/>
</dbReference>
<proteinExistence type="predicted"/>
<sequence>MISFDKSNIKNREKEALSLLFLIINKNKKIFSEISEKAFLGILI</sequence>
<organism evidence="1 2">
    <name type="scientific">Lactococcus lactis subsp. lactis</name>
    <name type="common">Streptococcus lactis</name>
    <dbReference type="NCBI Taxonomy" id="1360"/>
    <lineage>
        <taxon>Bacteria</taxon>
        <taxon>Bacillati</taxon>
        <taxon>Bacillota</taxon>
        <taxon>Bacilli</taxon>
        <taxon>Lactobacillales</taxon>
        <taxon>Streptococcaceae</taxon>
        <taxon>Lactococcus</taxon>
    </lineage>
</organism>
<dbReference type="PATRIC" id="fig|1360.106.peg.119"/>
<evidence type="ECO:0000313" key="2">
    <source>
        <dbReference type="Proteomes" id="UP000054230"/>
    </source>
</evidence>